<evidence type="ECO:0000256" key="1">
    <source>
        <dbReference type="ARBA" id="ARBA00004496"/>
    </source>
</evidence>
<evidence type="ECO:0000259" key="4">
    <source>
        <dbReference type="PROSITE" id="PS50106"/>
    </source>
</evidence>
<dbReference type="SMART" id="SM00228">
    <property type="entry name" value="PDZ"/>
    <property type="match status" value="6"/>
</dbReference>
<accession>A0A493SYN7</accession>
<evidence type="ECO:0000313" key="6">
    <source>
        <dbReference type="Proteomes" id="UP000016666"/>
    </source>
</evidence>
<organism evidence="5 6">
    <name type="scientific">Anas platyrhynchos platyrhynchos</name>
    <name type="common">Northern mallard</name>
    <dbReference type="NCBI Taxonomy" id="8840"/>
    <lineage>
        <taxon>Eukaryota</taxon>
        <taxon>Metazoa</taxon>
        <taxon>Chordata</taxon>
        <taxon>Craniata</taxon>
        <taxon>Vertebrata</taxon>
        <taxon>Euteleostomi</taxon>
        <taxon>Archelosauria</taxon>
        <taxon>Archosauria</taxon>
        <taxon>Dinosauria</taxon>
        <taxon>Saurischia</taxon>
        <taxon>Theropoda</taxon>
        <taxon>Coelurosauria</taxon>
        <taxon>Aves</taxon>
        <taxon>Neognathae</taxon>
        <taxon>Galloanserae</taxon>
        <taxon>Anseriformes</taxon>
        <taxon>Anatidae</taxon>
        <taxon>Anatinae</taxon>
        <taxon>Anas</taxon>
    </lineage>
</organism>
<dbReference type="FunFam" id="2.30.42.10:FF:000031">
    <property type="entry name" value="Glutamate receptor interacting protein 1"/>
    <property type="match status" value="1"/>
</dbReference>
<dbReference type="PROSITE" id="PS50106">
    <property type="entry name" value="PDZ"/>
    <property type="match status" value="6"/>
</dbReference>
<dbReference type="CDD" id="cd06681">
    <property type="entry name" value="PDZ2_GRIP1-2-like"/>
    <property type="match status" value="1"/>
</dbReference>
<dbReference type="PANTHER" id="PTHR46227:SF3">
    <property type="entry name" value="GLUTAMATE RECEPTOR-INTERACTING PROTEIN 1"/>
    <property type="match status" value="1"/>
</dbReference>
<dbReference type="CDD" id="cd06684">
    <property type="entry name" value="PDZ3_GRIP1-2-like"/>
    <property type="match status" value="1"/>
</dbReference>
<sequence length="850" mass="93286">HGAVLQEWRAEEFKGSTIVELMKKEGTTLGLTVSGGIDKDGKPRVSNLRQGGIAARSDQLDVGDYIKSVNGINLTKFRHDEIISLLKNVGERVVLEVEYELPPNKRRVVSGFSLTFLFLGGAHDDRNKSRPVVITCVRPGGPADREGTIKPGDRLLSVDGIRLLGTTHAEAMSILKQCGQEATLLVEYDVSVMESVATASGPLLVEVAKTPGAALGVALSTSMCCNKQVIVIDKIKSASIADRCGALHVGDHILSIDGTSMEYCTLAEATQFLANAADNVKLEILPHHQTRLALKGPEHGKRICVIGMCCTESLVSSSFSPTSMSAYSLSSLNMGTLPRSLYSTSPRGTMMRRRMKKKDFKSSLSLASSTVGLAGQVVHTETTEVVLTADPIVGFGIQLQGSVFATETLSSPPLISYIESDSPAERCGVLQIGDRIVAINGIPTEDSTFDEANQLLRDSSITNKVTLEIEFDVAGMNVLTIPQKESFLVDLVVFKSVSIYFRKPGDPLVISDIKKGSVAHRTGTLELGDKLLAIDNIRLDNCSMEDAVQILQHCEDLVKLKIRKDEDNSGISNVPITILVYFSGFLEHRFIFSHLTFSEMMLFAKLGLFSCSLREVCEVESDCQAVRRLVSRLCMSSDLPTLLPTYRNLLSFKLQSVARHMCKIYFQEEKNKNKTPFLTSHCKSSFAGTHDNTEADQEENFWSQALEDLETCGQSGILRELETCQVLVEMWTRFFFLPYHHITLPLQVTLYKDSDGEDFGFSVSDGLLEKGVYVKNIRPAGPGDLGGLKPYDRLLQVNHVRTRDFDCCLVVPLIAESGNKLELVISRNPLASQKGIPSSPKQKTDKAFDD</sequence>
<dbReference type="InterPro" id="IPR036034">
    <property type="entry name" value="PDZ_sf"/>
</dbReference>
<dbReference type="CDD" id="cd06685">
    <property type="entry name" value="PDZ7_GRIP1-2-like"/>
    <property type="match status" value="1"/>
</dbReference>
<dbReference type="InterPro" id="IPR001478">
    <property type="entry name" value="PDZ"/>
</dbReference>
<dbReference type="Pfam" id="PF17820">
    <property type="entry name" value="PDZ_6"/>
    <property type="match status" value="1"/>
</dbReference>
<dbReference type="FunFam" id="2.30.42.10:FF:000023">
    <property type="entry name" value="Glutamate receptor interacting protein 1"/>
    <property type="match status" value="1"/>
</dbReference>
<dbReference type="GO" id="GO:0098887">
    <property type="term" value="P:neurotransmitter receptor transport, endosome to postsynaptic membrane"/>
    <property type="evidence" value="ECO:0007669"/>
    <property type="project" value="TreeGrafter"/>
</dbReference>
<dbReference type="Gene3D" id="2.30.42.10">
    <property type="match status" value="6"/>
</dbReference>
<gene>
    <name evidence="5" type="primary">GRIP1</name>
</gene>
<reference evidence="5" key="3">
    <citation type="submission" date="2025-09" db="UniProtKB">
        <authorList>
            <consortium name="Ensembl"/>
        </authorList>
    </citation>
    <scope>IDENTIFICATION</scope>
</reference>
<keyword evidence="6" id="KW-1185">Reference proteome</keyword>
<dbReference type="InterPro" id="IPR043545">
    <property type="entry name" value="GRIP1/2"/>
</dbReference>
<comment type="subcellular location">
    <subcellularLocation>
        <location evidence="1">Cytoplasm</location>
    </subcellularLocation>
</comment>
<dbReference type="Ensembl" id="ENSAPLT00000038134.1">
    <property type="protein sequence ID" value="ENSAPLP00000018590.1"/>
    <property type="gene ID" value="ENSAPLG00000013466.2"/>
</dbReference>
<dbReference type="GeneTree" id="ENSGT00940000158692"/>
<dbReference type="PANTHER" id="PTHR46227">
    <property type="entry name" value="GLUTAMATE RECEPTOR-INTERACTING PROTEIN GRIP"/>
    <property type="match status" value="1"/>
</dbReference>
<reference evidence="5" key="2">
    <citation type="submission" date="2025-08" db="UniProtKB">
        <authorList>
            <consortium name="Ensembl"/>
        </authorList>
    </citation>
    <scope>IDENTIFICATION</scope>
</reference>
<feature type="domain" description="PDZ" evidence="4">
    <location>
        <begin position="508"/>
        <end position="566"/>
    </location>
</feature>
<evidence type="ECO:0000313" key="5">
    <source>
        <dbReference type="Ensembl" id="ENSAPLP00000018590.1"/>
    </source>
</evidence>
<dbReference type="GO" id="GO:0005737">
    <property type="term" value="C:cytoplasm"/>
    <property type="evidence" value="ECO:0007669"/>
    <property type="project" value="UniProtKB-SubCell"/>
</dbReference>
<dbReference type="CDD" id="cd06682">
    <property type="entry name" value="PDZ5_GRIP1-2-like"/>
    <property type="match status" value="1"/>
</dbReference>
<dbReference type="InterPro" id="IPR041489">
    <property type="entry name" value="PDZ_6"/>
</dbReference>
<keyword evidence="2" id="KW-0963">Cytoplasm</keyword>
<proteinExistence type="predicted"/>
<dbReference type="FunFam" id="2.30.42.10:FF:000021">
    <property type="entry name" value="Glutamate receptor interacting protein 1"/>
    <property type="match status" value="1"/>
</dbReference>
<name>A0A493SYN7_ANAPP</name>
<feature type="domain" description="PDZ" evidence="4">
    <location>
        <begin position="747"/>
        <end position="829"/>
    </location>
</feature>
<dbReference type="FunFam" id="2.30.42.10:FF:000022">
    <property type="entry name" value="Glutamate receptor interacting protein 1"/>
    <property type="match status" value="1"/>
</dbReference>
<protein>
    <submittedName>
        <fullName evidence="5">Glutamate receptor interacting protein 1</fullName>
    </submittedName>
</protein>
<dbReference type="AlphaFoldDB" id="A0A493SYN7"/>
<dbReference type="SUPFAM" id="SSF50156">
    <property type="entry name" value="PDZ domain-like"/>
    <property type="match status" value="6"/>
</dbReference>
<dbReference type="CDD" id="cd06687">
    <property type="entry name" value="PDZ1_GRIP1-2-like"/>
    <property type="match status" value="1"/>
</dbReference>
<feature type="domain" description="PDZ" evidence="4">
    <location>
        <begin position="98"/>
        <end position="190"/>
    </location>
</feature>
<dbReference type="Pfam" id="PF00595">
    <property type="entry name" value="PDZ"/>
    <property type="match status" value="5"/>
</dbReference>
<evidence type="ECO:0000256" key="3">
    <source>
        <dbReference type="ARBA" id="ARBA00022737"/>
    </source>
</evidence>
<feature type="domain" description="PDZ" evidence="4">
    <location>
        <begin position="18"/>
        <end position="101"/>
    </location>
</feature>
<dbReference type="FunFam" id="2.30.42.10:FF:000035">
    <property type="entry name" value="Glutamate receptor interacting protein 1"/>
    <property type="match status" value="1"/>
</dbReference>
<evidence type="ECO:0000256" key="2">
    <source>
        <dbReference type="ARBA" id="ARBA00022490"/>
    </source>
</evidence>
<feature type="domain" description="PDZ" evidence="4">
    <location>
        <begin position="384"/>
        <end position="459"/>
    </location>
</feature>
<dbReference type="OMA" id="RPDHKGF"/>
<dbReference type="Proteomes" id="UP000016666">
    <property type="component" value="Chromosome 1"/>
</dbReference>
<feature type="domain" description="PDZ" evidence="4">
    <location>
        <begin position="204"/>
        <end position="288"/>
    </location>
</feature>
<keyword evidence="3" id="KW-0677">Repeat</keyword>
<dbReference type="CDD" id="cd06686">
    <property type="entry name" value="PDZ4_GRIP1-2-like"/>
    <property type="match status" value="1"/>
</dbReference>
<reference evidence="5 6" key="1">
    <citation type="submission" date="2017-10" db="EMBL/GenBank/DDBJ databases">
        <title>A new Pekin duck reference genome.</title>
        <authorList>
            <person name="Hou Z.-C."/>
            <person name="Zhou Z.-K."/>
            <person name="Zhu F."/>
            <person name="Hou S.-S."/>
        </authorList>
    </citation>
    <scope>NUCLEOTIDE SEQUENCE [LARGE SCALE GENOMIC DNA]</scope>
</reference>